<dbReference type="EMBL" id="MDYL01000003">
    <property type="protein sequence ID" value="OQD77180.1"/>
    <property type="molecule type" value="Genomic_DNA"/>
</dbReference>
<dbReference type="OrthoDB" id="2113314at2759"/>
<accession>A0A1V6PJF9</accession>
<dbReference type="Proteomes" id="UP000191522">
    <property type="component" value="Unassembled WGS sequence"/>
</dbReference>
<dbReference type="InterPro" id="IPR050788">
    <property type="entry name" value="Yeast_SRP1/TIP1_CWP"/>
</dbReference>
<dbReference type="Pfam" id="PF25116">
    <property type="entry name" value="CBM87_Agd3"/>
    <property type="match status" value="1"/>
</dbReference>
<dbReference type="STRING" id="69771.A0A1V6PJF9"/>
<evidence type="ECO:0000313" key="2">
    <source>
        <dbReference type="EMBL" id="OQD77180.1"/>
    </source>
</evidence>
<organism evidence="2 3">
    <name type="scientific">Penicillium decumbens</name>
    <dbReference type="NCBI Taxonomy" id="69771"/>
    <lineage>
        <taxon>Eukaryota</taxon>
        <taxon>Fungi</taxon>
        <taxon>Dikarya</taxon>
        <taxon>Ascomycota</taxon>
        <taxon>Pezizomycotina</taxon>
        <taxon>Eurotiomycetes</taxon>
        <taxon>Eurotiomycetidae</taxon>
        <taxon>Eurotiales</taxon>
        <taxon>Aspergillaceae</taxon>
        <taxon>Penicillium</taxon>
    </lineage>
</organism>
<name>A0A1V6PJF9_PENDC</name>
<reference evidence="3" key="1">
    <citation type="journal article" date="2017" name="Nat. Microbiol.">
        <title>Global analysis of biosynthetic gene clusters reveals vast potential of secondary metabolite production in Penicillium species.</title>
        <authorList>
            <person name="Nielsen J.C."/>
            <person name="Grijseels S."/>
            <person name="Prigent S."/>
            <person name="Ji B."/>
            <person name="Dainat J."/>
            <person name="Nielsen K.F."/>
            <person name="Frisvad J.C."/>
            <person name="Workman M."/>
            <person name="Nielsen J."/>
        </authorList>
    </citation>
    <scope>NUCLEOTIDE SEQUENCE [LARGE SCALE GENOMIC DNA]</scope>
    <source>
        <strain evidence="3">IBT 11843</strain>
    </source>
</reference>
<sequence length="154" mass="16154">MPITGVDLPALNTSIGGSFGGIVVASEVSYDYGANGYQSALTTDQWNQLYAYQLEYSVRMVQYDVFPGPNYGATAVGGGCYASGVEQDVSFTDISNFPSSGLKTGASVSTKGLWHYPATISNTTSTKQIASFAANSVTNSDTVAAVINDFDGRQ</sequence>
<protein>
    <recommendedName>
        <fullName evidence="1">Agd3 CBM87 domain-containing protein</fullName>
    </recommendedName>
</protein>
<gene>
    <name evidence="2" type="ORF">PENDEC_c003G03160</name>
</gene>
<dbReference type="PANTHER" id="PTHR31002">
    <property type="entry name" value="SERIPAUPERIN"/>
    <property type="match status" value="1"/>
</dbReference>
<dbReference type="InterPro" id="IPR056827">
    <property type="entry name" value="CBM87_Agd3"/>
</dbReference>
<comment type="caution">
    <text evidence="2">The sequence shown here is derived from an EMBL/GenBank/DDBJ whole genome shotgun (WGS) entry which is preliminary data.</text>
</comment>
<dbReference type="AlphaFoldDB" id="A0A1V6PJF9"/>
<dbReference type="PANTHER" id="PTHR31002:SF34">
    <property type="entry name" value="CELL WALL PROTEIN CWP1-RELATED"/>
    <property type="match status" value="1"/>
</dbReference>
<proteinExistence type="predicted"/>
<evidence type="ECO:0000313" key="3">
    <source>
        <dbReference type="Proteomes" id="UP000191522"/>
    </source>
</evidence>
<evidence type="ECO:0000259" key="1">
    <source>
        <dbReference type="Pfam" id="PF25116"/>
    </source>
</evidence>
<keyword evidence="3" id="KW-1185">Reference proteome</keyword>
<feature type="domain" description="Agd3 CBM87" evidence="1">
    <location>
        <begin position="1"/>
        <end position="154"/>
    </location>
</feature>